<dbReference type="EMBL" id="BARS01024121">
    <property type="protein sequence ID" value="GAG04169.1"/>
    <property type="molecule type" value="Genomic_DNA"/>
</dbReference>
<reference evidence="2" key="1">
    <citation type="journal article" date="2014" name="Front. Microbiol.">
        <title>High frequency of phylogenetically diverse reductive dehalogenase-homologous genes in deep subseafloor sedimentary metagenomes.</title>
        <authorList>
            <person name="Kawai M."/>
            <person name="Futagami T."/>
            <person name="Toyoda A."/>
            <person name="Takaki Y."/>
            <person name="Nishi S."/>
            <person name="Hori S."/>
            <person name="Arai W."/>
            <person name="Tsubouchi T."/>
            <person name="Morono Y."/>
            <person name="Uchiyama I."/>
            <person name="Ito T."/>
            <person name="Fujiyama A."/>
            <person name="Inagaki F."/>
            <person name="Takami H."/>
        </authorList>
    </citation>
    <scope>NUCLEOTIDE SEQUENCE</scope>
    <source>
        <strain evidence="2">Expedition CK06-06</strain>
    </source>
</reference>
<evidence type="ECO:0000256" key="1">
    <source>
        <dbReference type="SAM" id="MobiDB-lite"/>
    </source>
</evidence>
<accession>X0UEH8</accession>
<dbReference type="AlphaFoldDB" id="X0UEH8"/>
<evidence type="ECO:0000313" key="2">
    <source>
        <dbReference type="EMBL" id="GAG04169.1"/>
    </source>
</evidence>
<organism evidence="2">
    <name type="scientific">marine sediment metagenome</name>
    <dbReference type="NCBI Taxonomy" id="412755"/>
    <lineage>
        <taxon>unclassified sequences</taxon>
        <taxon>metagenomes</taxon>
        <taxon>ecological metagenomes</taxon>
    </lineage>
</organism>
<sequence length="127" mass="13907">MAEEKIRFSCPAGLHRDYWAIGEEIRELMEAACPTPKTRENFQGVIGRTALQLLVRATPQERLDALRVILGAQVDVAEGNLRKRERAAKPAGEAASQAEGIGDADAAYKPTARPKQQRKSHRGKTGS</sequence>
<protein>
    <submittedName>
        <fullName evidence="2">Uncharacterized protein</fullName>
    </submittedName>
</protein>
<proteinExistence type="predicted"/>
<gene>
    <name evidence="2" type="ORF">S01H1_38320</name>
</gene>
<comment type="caution">
    <text evidence="2">The sequence shown here is derived from an EMBL/GenBank/DDBJ whole genome shotgun (WGS) entry which is preliminary data.</text>
</comment>
<name>X0UEH8_9ZZZZ</name>
<feature type="compositionally biased region" description="Basic residues" evidence="1">
    <location>
        <begin position="115"/>
        <end position="127"/>
    </location>
</feature>
<feature type="region of interest" description="Disordered" evidence="1">
    <location>
        <begin position="84"/>
        <end position="127"/>
    </location>
</feature>